<protein>
    <submittedName>
        <fullName evidence="1">Uncharacterized protein</fullName>
    </submittedName>
</protein>
<organism evidence="1 2">
    <name type="scientific">Trifolium subterraneum</name>
    <name type="common">Subterranean clover</name>
    <dbReference type="NCBI Taxonomy" id="3900"/>
    <lineage>
        <taxon>Eukaryota</taxon>
        <taxon>Viridiplantae</taxon>
        <taxon>Streptophyta</taxon>
        <taxon>Embryophyta</taxon>
        <taxon>Tracheophyta</taxon>
        <taxon>Spermatophyta</taxon>
        <taxon>Magnoliopsida</taxon>
        <taxon>eudicotyledons</taxon>
        <taxon>Gunneridae</taxon>
        <taxon>Pentapetalae</taxon>
        <taxon>rosids</taxon>
        <taxon>fabids</taxon>
        <taxon>Fabales</taxon>
        <taxon>Fabaceae</taxon>
        <taxon>Papilionoideae</taxon>
        <taxon>50 kb inversion clade</taxon>
        <taxon>NPAAA clade</taxon>
        <taxon>Hologalegina</taxon>
        <taxon>IRL clade</taxon>
        <taxon>Trifolieae</taxon>
        <taxon>Trifolium</taxon>
    </lineage>
</organism>
<keyword evidence="2" id="KW-1185">Reference proteome</keyword>
<name>A0A2Z6NMG2_TRISU</name>
<dbReference type="AlphaFoldDB" id="A0A2Z6NMG2"/>
<dbReference type="OrthoDB" id="21502at2759"/>
<dbReference type="EMBL" id="DF973686">
    <property type="protein sequence ID" value="GAU37710.1"/>
    <property type="molecule type" value="Genomic_DNA"/>
</dbReference>
<gene>
    <name evidence="1" type="ORF">TSUD_382030</name>
</gene>
<dbReference type="Proteomes" id="UP000242715">
    <property type="component" value="Unassembled WGS sequence"/>
</dbReference>
<evidence type="ECO:0000313" key="1">
    <source>
        <dbReference type="EMBL" id="GAU37710.1"/>
    </source>
</evidence>
<sequence>MPSSDDDVMISSPGLVIWRKWVPSQSDIDPTCYLSVIRDTAVAESPLQPDLQRVKIRELVHTHISSFSGVRDIISNSKKLFSLFNKALDGSIQEIVAAVNSNHVGWPCPEIGLLDKQEIENQRTQLESFLIQYLTHTSNTMGVSLAAKEACVIIIQRCAKLELCGTSYRVVPHWECHHNVALQNVGTEACLSPSYLYPDISFDEMISLSCDFPLLANDERPRPEALHSSTYGINNAKSDALMSGKPNKEADTLSKLLEQCNLLQDGTDKKLFVYF</sequence>
<reference evidence="2" key="1">
    <citation type="journal article" date="2017" name="Front. Plant Sci.">
        <title>Climate Clever Clovers: New Paradigm to Reduce the Environmental Footprint of Ruminants by Breeding Low Methanogenic Forages Utilizing Haplotype Variation.</title>
        <authorList>
            <person name="Kaur P."/>
            <person name="Appels R."/>
            <person name="Bayer P.E."/>
            <person name="Keeble-Gagnere G."/>
            <person name="Wang J."/>
            <person name="Hirakawa H."/>
            <person name="Shirasawa K."/>
            <person name="Vercoe P."/>
            <person name="Stefanova K."/>
            <person name="Durmic Z."/>
            <person name="Nichols P."/>
            <person name="Revell C."/>
            <person name="Isobe S.N."/>
            <person name="Edwards D."/>
            <person name="Erskine W."/>
        </authorList>
    </citation>
    <scope>NUCLEOTIDE SEQUENCE [LARGE SCALE GENOMIC DNA]</scope>
    <source>
        <strain evidence="2">cv. Daliak</strain>
    </source>
</reference>
<proteinExistence type="predicted"/>
<evidence type="ECO:0000313" key="2">
    <source>
        <dbReference type="Proteomes" id="UP000242715"/>
    </source>
</evidence>
<accession>A0A2Z6NMG2</accession>